<sequence>MLEVRGVNNAGLRRNTRGLPFKNRIFSRGFKRWRFSSSPSDVLSLPNDPHTVRLNTPAPPYGSTSSSSSSSSSDIFILVWSLRSHIILPRTDPLTPKNACSRPPLLSSFFHSPPSFFHVQVSTPSLPASPPSCPSLFLSHPQAPPRSSTPFFHVILNIHTLPFSPPTPHEYINITPSSSLPPFPPSFLPPSSPPGPSAHPTTRTHLWVSLPHVFPLRNKQKFGPPHESSEKCGGAGSEARRTRSGGGGPSHGRRQHFSEAAKVHHGCNLRADSYHLTLTGS</sequence>
<accession>A0A5B7FCB5</accession>
<protein>
    <submittedName>
        <fullName evidence="2">Uncharacterized protein</fullName>
    </submittedName>
</protein>
<keyword evidence="3" id="KW-1185">Reference proteome</keyword>
<comment type="caution">
    <text evidence="2">The sequence shown here is derived from an EMBL/GenBank/DDBJ whole genome shotgun (WGS) entry which is preliminary data.</text>
</comment>
<reference evidence="2 3" key="1">
    <citation type="submission" date="2019-05" db="EMBL/GenBank/DDBJ databases">
        <title>Another draft genome of Portunus trituberculatus and its Hox gene families provides insights of decapod evolution.</title>
        <authorList>
            <person name="Jeong J.-H."/>
            <person name="Song I."/>
            <person name="Kim S."/>
            <person name="Choi T."/>
            <person name="Kim D."/>
            <person name="Ryu S."/>
            <person name="Kim W."/>
        </authorList>
    </citation>
    <scope>NUCLEOTIDE SEQUENCE [LARGE SCALE GENOMIC DNA]</scope>
    <source>
        <tissue evidence="2">Muscle</tissue>
    </source>
</reference>
<dbReference type="AlphaFoldDB" id="A0A5B7FCB5"/>
<dbReference type="EMBL" id="VSRR010006646">
    <property type="protein sequence ID" value="MPC45260.1"/>
    <property type="molecule type" value="Genomic_DNA"/>
</dbReference>
<organism evidence="2 3">
    <name type="scientific">Portunus trituberculatus</name>
    <name type="common">Swimming crab</name>
    <name type="synonym">Neptunus trituberculatus</name>
    <dbReference type="NCBI Taxonomy" id="210409"/>
    <lineage>
        <taxon>Eukaryota</taxon>
        <taxon>Metazoa</taxon>
        <taxon>Ecdysozoa</taxon>
        <taxon>Arthropoda</taxon>
        <taxon>Crustacea</taxon>
        <taxon>Multicrustacea</taxon>
        <taxon>Malacostraca</taxon>
        <taxon>Eumalacostraca</taxon>
        <taxon>Eucarida</taxon>
        <taxon>Decapoda</taxon>
        <taxon>Pleocyemata</taxon>
        <taxon>Brachyura</taxon>
        <taxon>Eubrachyura</taxon>
        <taxon>Portunoidea</taxon>
        <taxon>Portunidae</taxon>
        <taxon>Portuninae</taxon>
        <taxon>Portunus</taxon>
    </lineage>
</organism>
<evidence type="ECO:0000313" key="2">
    <source>
        <dbReference type="EMBL" id="MPC45260.1"/>
    </source>
</evidence>
<dbReference type="Proteomes" id="UP000324222">
    <property type="component" value="Unassembled WGS sequence"/>
</dbReference>
<gene>
    <name evidence="2" type="ORF">E2C01_038955</name>
</gene>
<proteinExistence type="predicted"/>
<feature type="region of interest" description="Disordered" evidence="1">
    <location>
        <begin position="218"/>
        <end position="254"/>
    </location>
</feature>
<feature type="region of interest" description="Disordered" evidence="1">
    <location>
        <begin position="46"/>
        <end position="71"/>
    </location>
</feature>
<name>A0A5B7FCB5_PORTR</name>
<evidence type="ECO:0000313" key="3">
    <source>
        <dbReference type="Proteomes" id="UP000324222"/>
    </source>
</evidence>
<evidence type="ECO:0000256" key="1">
    <source>
        <dbReference type="SAM" id="MobiDB-lite"/>
    </source>
</evidence>